<gene>
    <name evidence="2" type="ORF">APAL1065_LOCUS1858</name>
</gene>
<accession>A0A7S2V8V5</accession>
<evidence type="ECO:0000313" key="2">
    <source>
        <dbReference type="EMBL" id="CAD9943367.1"/>
    </source>
</evidence>
<organism evidence="2">
    <name type="scientific">Entomoneis paludosa</name>
    <dbReference type="NCBI Taxonomy" id="265537"/>
    <lineage>
        <taxon>Eukaryota</taxon>
        <taxon>Sar</taxon>
        <taxon>Stramenopiles</taxon>
        <taxon>Ochrophyta</taxon>
        <taxon>Bacillariophyta</taxon>
        <taxon>Bacillariophyceae</taxon>
        <taxon>Bacillariophycidae</taxon>
        <taxon>Entomoneidaceae</taxon>
        <taxon>Entomoneis</taxon>
    </lineage>
</organism>
<dbReference type="EMBL" id="HBHT01002766">
    <property type="protein sequence ID" value="CAD9943367.1"/>
    <property type="molecule type" value="Transcribed_RNA"/>
</dbReference>
<evidence type="ECO:0000256" key="1">
    <source>
        <dbReference type="SAM" id="MobiDB-lite"/>
    </source>
</evidence>
<feature type="region of interest" description="Disordered" evidence="1">
    <location>
        <begin position="181"/>
        <end position="202"/>
    </location>
</feature>
<sequence length="202" mass="22231">MHPNDCGEGPAAAFLSWPASLKHLSFDGRYLHAAPPSLDVRTKRETTNADAPIDAKVARQKERRKRRATFLVNVWLYFHPMNVDLFPESMLDKMSGHSASAASSSGQEQVGLSFVHEIPDSASEIKVDPEAPSQTTQNHLWPMGDCGSGETIAIQLPVKETLQKEADFGGNIRVLWKDSSSGLKLEKQKPLGPAWKRARTDG</sequence>
<dbReference type="AlphaFoldDB" id="A0A7S2V8V5"/>
<name>A0A7S2V8V5_9STRA</name>
<reference evidence="2" key="1">
    <citation type="submission" date="2021-01" db="EMBL/GenBank/DDBJ databases">
        <authorList>
            <person name="Corre E."/>
            <person name="Pelletier E."/>
            <person name="Niang G."/>
            <person name="Scheremetjew M."/>
            <person name="Finn R."/>
            <person name="Kale V."/>
            <person name="Holt S."/>
            <person name="Cochrane G."/>
            <person name="Meng A."/>
            <person name="Brown T."/>
            <person name="Cohen L."/>
        </authorList>
    </citation>
    <scope>NUCLEOTIDE SEQUENCE</scope>
    <source>
        <strain evidence="2">CCMP125</strain>
    </source>
</reference>
<proteinExistence type="predicted"/>
<protein>
    <submittedName>
        <fullName evidence="2">Uncharacterized protein</fullName>
    </submittedName>
</protein>